<dbReference type="PANTHER" id="PTHR41533:SF1">
    <property type="entry name" value="L,D-TRANSPEPTIDASE YCBB-RELATED"/>
    <property type="match status" value="1"/>
</dbReference>
<dbReference type="EMBL" id="CP008796">
    <property type="protein sequence ID" value="AIH03427.1"/>
    <property type="molecule type" value="Genomic_DNA"/>
</dbReference>
<dbReference type="InterPro" id="IPR036366">
    <property type="entry name" value="PGBDSf"/>
</dbReference>
<feature type="chain" id="PRO_5001710806" description="L,D-TPase catalytic domain-containing protein" evidence="8">
    <location>
        <begin position="19"/>
        <end position="517"/>
    </location>
</feature>
<dbReference type="Pfam" id="PF01471">
    <property type="entry name" value="PG_binding_1"/>
    <property type="match status" value="1"/>
</dbReference>
<feature type="signal peptide" evidence="8">
    <location>
        <begin position="1"/>
        <end position="18"/>
    </location>
</feature>
<evidence type="ECO:0000313" key="10">
    <source>
        <dbReference type="EMBL" id="AIH03427.1"/>
    </source>
</evidence>
<name>A0A075WXX4_9BACT</name>
<accession>A0A075WXX4</accession>
<evidence type="ECO:0000313" key="11">
    <source>
        <dbReference type="Proteomes" id="UP000028481"/>
    </source>
</evidence>
<feature type="active site" description="Nucleophile" evidence="7">
    <location>
        <position position="436"/>
    </location>
</feature>
<dbReference type="InterPro" id="IPR038063">
    <property type="entry name" value="Transpep_catalytic_dom"/>
</dbReference>
<keyword evidence="5 7" id="KW-0573">Peptidoglycan synthesis</keyword>
<keyword evidence="8" id="KW-0732">Signal</keyword>
<feature type="domain" description="L,D-TPase catalytic" evidence="9">
    <location>
        <begin position="282"/>
        <end position="467"/>
    </location>
</feature>
<dbReference type="Pfam" id="PF03734">
    <property type="entry name" value="YkuD"/>
    <property type="match status" value="1"/>
</dbReference>
<comment type="similarity">
    <text evidence="2">Belongs to the YkuD family.</text>
</comment>
<dbReference type="GO" id="GO:0009252">
    <property type="term" value="P:peptidoglycan biosynthetic process"/>
    <property type="evidence" value="ECO:0007669"/>
    <property type="project" value="UniProtKB-UniPathway"/>
</dbReference>
<dbReference type="Pfam" id="PF20142">
    <property type="entry name" value="Scaffold"/>
    <property type="match status" value="1"/>
</dbReference>
<organism evidence="10 11">
    <name type="scientific">Thermodesulfobacterium commune DSM 2178</name>
    <dbReference type="NCBI Taxonomy" id="289377"/>
    <lineage>
        <taxon>Bacteria</taxon>
        <taxon>Pseudomonadati</taxon>
        <taxon>Thermodesulfobacteriota</taxon>
        <taxon>Thermodesulfobacteria</taxon>
        <taxon>Thermodesulfobacteriales</taxon>
        <taxon>Thermodesulfobacteriaceae</taxon>
        <taxon>Thermodesulfobacterium</taxon>
    </lineage>
</organism>
<proteinExistence type="inferred from homology"/>
<dbReference type="RefSeq" id="WP_038063099.1">
    <property type="nucleotide sequence ID" value="NZ_CP008796.1"/>
</dbReference>
<dbReference type="OrthoDB" id="9778545at2"/>
<dbReference type="InterPro" id="IPR036365">
    <property type="entry name" value="PGBD-like_sf"/>
</dbReference>
<dbReference type="AlphaFoldDB" id="A0A075WXX4"/>
<dbReference type="HOGENOM" id="CLU_020360_3_4_0"/>
<dbReference type="Gene3D" id="1.10.101.10">
    <property type="entry name" value="PGBD-like superfamily/PGBD"/>
    <property type="match status" value="1"/>
</dbReference>
<protein>
    <recommendedName>
        <fullName evidence="9">L,D-TPase catalytic domain-containing protein</fullName>
    </recommendedName>
</protein>
<dbReference type="KEGG" id="tcm:HL41_00465"/>
<dbReference type="PROSITE" id="PS51257">
    <property type="entry name" value="PROKAR_LIPOPROTEIN"/>
    <property type="match status" value="1"/>
</dbReference>
<evidence type="ECO:0000256" key="7">
    <source>
        <dbReference type="PROSITE-ProRule" id="PRU01373"/>
    </source>
</evidence>
<dbReference type="GO" id="GO:0004180">
    <property type="term" value="F:carboxypeptidase activity"/>
    <property type="evidence" value="ECO:0007669"/>
    <property type="project" value="UniProtKB-ARBA"/>
</dbReference>
<dbReference type="Proteomes" id="UP000028481">
    <property type="component" value="Chromosome"/>
</dbReference>
<dbReference type="InterPro" id="IPR005490">
    <property type="entry name" value="LD_TPept_cat_dom"/>
</dbReference>
<dbReference type="InterPro" id="IPR052905">
    <property type="entry name" value="LD-transpeptidase_YkuD-like"/>
</dbReference>
<gene>
    <name evidence="10" type="ORF">HL41_00465</name>
</gene>
<dbReference type="eggNOG" id="COG2989">
    <property type="taxonomic scope" value="Bacteria"/>
</dbReference>
<reference evidence="10 11" key="1">
    <citation type="journal article" date="2015" name="Genome Announc.">
        <title>Genome Sequence of a Sulfate-Reducing Thermophilic Bacterium, Thermodesulfobacterium commune DSM 2178T (Phylum Thermodesulfobacteria).</title>
        <authorList>
            <person name="Bhatnagar S."/>
            <person name="Badger J.H."/>
            <person name="Madupu R."/>
            <person name="Khouri H.M."/>
            <person name="O'Connor E.M."/>
            <person name="Robb F.T."/>
            <person name="Ward N.L."/>
            <person name="Eisen J.A."/>
        </authorList>
    </citation>
    <scope>NUCLEOTIDE SEQUENCE [LARGE SCALE GENOMIC DNA]</scope>
    <source>
        <strain evidence="10 11">DSM 2178</strain>
    </source>
</reference>
<dbReference type="Gene3D" id="2.40.440.10">
    <property type="entry name" value="L,D-transpeptidase catalytic domain-like"/>
    <property type="match status" value="1"/>
</dbReference>
<evidence type="ECO:0000256" key="2">
    <source>
        <dbReference type="ARBA" id="ARBA00005992"/>
    </source>
</evidence>
<evidence type="ECO:0000256" key="5">
    <source>
        <dbReference type="ARBA" id="ARBA00022984"/>
    </source>
</evidence>
<dbReference type="InterPro" id="IPR002477">
    <property type="entry name" value="Peptidoglycan-bd-like"/>
</dbReference>
<dbReference type="SUPFAM" id="SSF47090">
    <property type="entry name" value="PGBD-like"/>
    <property type="match status" value="1"/>
</dbReference>
<keyword evidence="3" id="KW-0808">Transferase</keyword>
<dbReference type="SUPFAM" id="SSF141523">
    <property type="entry name" value="L,D-transpeptidase catalytic domain-like"/>
    <property type="match status" value="1"/>
</dbReference>
<evidence type="ECO:0000256" key="6">
    <source>
        <dbReference type="ARBA" id="ARBA00023316"/>
    </source>
</evidence>
<dbReference type="UniPathway" id="UPA00219"/>
<keyword evidence="11" id="KW-1185">Reference proteome</keyword>
<keyword evidence="4 7" id="KW-0133">Cell shape</keyword>
<dbReference type="InterPro" id="IPR045380">
    <property type="entry name" value="LD_TPept_scaffold_dom"/>
</dbReference>
<dbReference type="PANTHER" id="PTHR41533">
    <property type="entry name" value="L,D-TRANSPEPTIDASE HI_1667-RELATED"/>
    <property type="match status" value="1"/>
</dbReference>
<dbReference type="GO" id="GO:0008360">
    <property type="term" value="P:regulation of cell shape"/>
    <property type="evidence" value="ECO:0007669"/>
    <property type="project" value="UniProtKB-UniRule"/>
</dbReference>
<dbReference type="CDD" id="cd16913">
    <property type="entry name" value="YkuD_like"/>
    <property type="match status" value="1"/>
</dbReference>
<evidence type="ECO:0000256" key="4">
    <source>
        <dbReference type="ARBA" id="ARBA00022960"/>
    </source>
</evidence>
<dbReference type="PROSITE" id="PS52029">
    <property type="entry name" value="LD_TPASE"/>
    <property type="match status" value="1"/>
</dbReference>
<feature type="active site" description="Proton donor/acceptor" evidence="7">
    <location>
        <position position="417"/>
    </location>
</feature>
<evidence type="ECO:0000256" key="8">
    <source>
        <dbReference type="SAM" id="SignalP"/>
    </source>
</evidence>
<keyword evidence="6 7" id="KW-0961">Cell wall biogenesis/degradation</keyword>
<evidence type="ECO:0000256" key="1">
    <source>
        <dbReference type="ARBA" id="ARBA00004752"/>
    </source>
</evidence>
<sequence>MKKVLVFSLFFSVFFIYACKSIQGAEECPSGALSEYQSSLNYPSQITSLYQLLGCKPIWNEKNIEKLKKLIENSAWEGLNPADYQVDFNEDNEEGWIKEVKLTDTLLKLAYHTYYGRVNPNKVFSMVNFPSKKDTVVTTLAKLLEEDRLEDLFTALAPEFEEYHILKDYLRRYKEIIEVTKDDPIELDKKLKLGDQSHLIPKIRKRLYLLGYLETFTESQTYDQELKVAIQKFQKGQNLKPTGIIDQQTVRLLELLPKKRVTQISINLEKFRWLPQRKPEDLYVWVNIPSFELSVIREGNVIFYSPVIVGKSNPKDFRPTPLLYSKITHLVINPPWNVPPNVYLKDFFPKITKDPGYLLKQRVKVYANNTEISPFSINWENYNRPHLPFRLVQPPGNGNALGKVKFQFPNPFDVYLHDTPKKHLFRYAKRDFSSGCVRVKNAVELARFLVANGYTNGWDEKRLIKALQSDKTIYISINSPIPVYLVYFTTVVKKPYIYYLEDLYGYDQKIAKLLKLK</sequence>
<dbReference type="GO" id="GO:0016740">
    <property type="term" value="F:transferase activity"/>
    <property type="evidence" value="ECO:0007669"/>
    <property type="project" value="UniProtKB-KW"/>
</dbReference>
<dbReference type="GO" id="GO:0071555">
    <property type="term" value="P:cell wall organization"/>
    <property type="evidence" value="ECO:0007669"/>
    <property type="project" value="UniProtKB-UniRule"/>
</dbReference>
<dbReference type="STRING" id="289377.HL41_00465"/>
<comment type="pathway">
    <text evidence="1 7">Cell wall biogenesis; peptidoglycan biosynthesis.</text>
</comment>
<evidence type="ECO:0000259" key="9">
    <source>
        <dbReference type="PROSITE" id="PS52029"/>
    </source>
</evidence>
<evidence type="ECO:0000256" key="3">
    <source>
        <dbReference type="ARBA" id="ARBA00022679"/>
    </source>
</evidence>
<dbReference type="PaxDb" id="289377-HL41_00465"/>